<evidence type="ECO:0000313" key="1">
    <source>
        <dbReference type="Proteomes" id="UP000095283"/>
    </source>
</evidence>
<accession>A0A1I7X8G2</accession>
<dbReference type="AlphaFoldDB" id="A0A1I7X8G2"/>
<dbReference type="WBParaSite" id="Hba_13869">
    <property type="protein sequence ID" value="Hba_13869"/>
    <property type="gene ID" value="Hba_13869"/>
</dbReference>
<evidence type="ECO:0000313" key="2">
    <source>
        <dbReference type="WBParaSite" id="Hba_13869"/>
    </source>
</evidence>
<sequence length="86" mass="9756">MEEKGGVLMLAIVQVRSECGREFETHYCKVEMISDKYAKSGDITTENTPRKKHIFIEYMGNSFPLWGYSIGDAAVQGRTTKDYAVK</sequence>
<protein>
    <submittedName>
        <fullName evidence="2">Uncharacterized protein</fullName>
    </submittedName>
</protein>
<dbReference type="Proteomes" id="UP000095283">
    <property type="component" value="Unplaced"/>
</dbReference>
<reference evidence="2" key="1">
    <citation type="submission" date="2016-11" db="UniProtKB">
        <authorList>
            <consortium name="WormBaseParasite"/>
        </authorList>
    </citation>
    <scope>IDENTIFICATION</scope>
</reference>
<keyword evidence="1" id="KW-1185">Reference proteome</keyword>
<organism evidence="1 2">
    <name type="scientific">Heterorhabditis bacteriophora</name>
    <name type="common">Entomopathogenic nematode worm</name>
    <dbReference type="NCBI Taxonomy" id="37862"/>
    <lineage>
        <taxon>Eukaryota</taxon>
        <taxon>Metazoa</taxon>
        <taxon>Ecdysozoa</taxon>
        <taxon>Nematoda</taxon>
        <taxon>Chromadorea</taxon>
        <taxon>Rhabditida</taxon>
        <taxon>Rhabditina</taxon>
        <taxon>Rhabditomorpha</taxon>
        <taxon>Strongyloidea</taxon>
        <taxon>Heterorhabditidae</taxon>
        <taxon>Heterorhabditis</taxon>
    </lineage>
</organism>
<name>A0A1I7X8G2_HETBA</name>
<proteinExistence type="predicted"/>